<keyword evidence="3" id="KW-1185">Reference proteome</keyword>
<organism evidence="2 3">
    <name type="scientific">Giardia muris</name>
    <dbReference type="NCBI Taxonomy" id="5742"/>
    <lineage>
        <taxon>Eukaryota</taxon>
        <taxon>Metamonada</taxon>
        <taxon>Diplomonadida</taxon>
        <taxon>Hexamitidae</taxon>
        <taxon>Giardiinae</taxon>
        <taxon>Giardia</taxon>
    </lineage>
</organism>
<evidence type="ECO:0000313" key="2">
    <source>
        <dbReference type="EMBL" id="TNJ27944.1"/>
    </source>
</evidence>
<feature type="transmembrane region" description="Helical" evidence="1">
    <location>
        <begin position="65"/>
        <end position="93"/>
    </location>
</feature>
<feature type="transmembrane region" description="Helical" evidence="1">
    <location>
        <begin position="146"/>
        <end position="166"/>
    </location>
</feature>
<gene>
    <name evidence="2" type="ORF">GMRT_12506</name>
</gene>
<name>A0A4Z1SQ34_GIAMU</name>
<feature type="transmembrane region" description="Helical" evidence="1">
    <location>
        <begin position="216"/>
        <end position="237"/>
    </location>
</feature>
<proteinExistence type="predicted"/>
<keyword evidence="1" id="KW-0812">Transmembrane</keyword>
<protein>
    <submittedName>
        <fullName evidence="2">Uncharacterized protein</fullName>
    </submittedName>
</protein>
<dbReference type="AlphaFoldDB" id="A0A4Z1SQ34"/>
<comment type="caution">
    <text evidence="2">The sequence shown here is derived from an EMBL/GenBank/DDBJ whole genome shotgun (WGS) entry which is preliminary data.</text>
</comment>
<feature type="transmembrane region" description="Helical" evidence="1">
    <location>
        <begin position="12"/>
        <end position="29"/>
    </location>
</feature>
<feature type="transmembrane region" description="Helical" evidence="1">
    <location>
        <begin position="105"/>
        <end position="126"/>
    </location>
</feature>
<keyword evidence="1" id="KW-1133">Transmembrane helix</keyword>
<reference evidence="2 3" key="1">
    <citation type="submission" date="2019-05" db="EMBL/GenBank/DDBJ databases">
        <title>The compact genome of Giardia muris reveals important steps in the evolution of intestinal protozoan parasites.</title>
        <authorList>
            <person name="Xu F."/>
            <person name="Jimenez-Gonzalez A."/>
            <person name="Einarsson E."/>
            <person name="Astvaldsson A."/>
            <person name="Peirasmaki D."/>
            <person name="Eckmann L."/>
            <person name="Andersson J.O."/>
            <person name="Svard S.G."/>
            <person name="Jerlstrom-Hultqvist J."/>
        </authorList>
    </citation>
    <scope>NUCLEOTIDE SEQUENCE [LARGE SCALE GENOMIC DNA]</scope>
    <source>
        <strain evidence="2 3">Roberts-Thomson</strain>
    </source>
</reference>
<sequence length="255" mass="27405">MRLYWHPSGKALIAAGVPAAGYGLVMGIVPRRFEAVPTILDVCLHVSKDLFRCLEVLPAEERREYIHMAVLVGVAVATTILGLVLGVVTTCGVGTWQCVRQAYRVVASVGVFSLADCLILLTAGGVRMRYGSKSVAGDRATILGEYLRPGILILGLVWVLLLVIGPPMLAGNSCILRLVLYLIGLSTVFFVIFFVIKGNPLKVAYEVATSLRVTGYILSGVLCFVHFVQLIISAGAISQKQSTCCGRVTRVPVRS</sequence>
<evidence type="ECO:0000256" key="1">
    <source>
        <dbReference type="SAM" id="Phobius"/>
    </source>
</evidence>
<dbReference type="Proteomes" id="UP000315496">
    <property type="component" value="Chromosome 3"/>
</dbReference>
<accession>A0A4Z1SQ34</accession>
<evidence type="ECO:0000313" key="3">
    <source>
        <dbReference type="Proteomes" id="UP000315496"/>
    </source>
</evidence>
<keyword evidence="1" id="KW-0472">Membrane</keyword>
<dbReference type="VEuPathDB" id="GiardiaDB:GMRT_12506"/>
<feature type="transmembrane region" description="Helical" evidence="1">
    <location>
        <begin position="178"/>
        <end position="196"/>
    </location>
</feature>
<dbReference type="EMBL" id="VDLU01000003">
    <property type="protein sequence ID" value="TNJ27944.1"/>
    <property type="molecule type" value="Genomic_DNA"/>
</dbReference>